<dbReference type="PANTHER" id="PTHR43312">
    <property type="entry name" value="D-THREO-ALDOSE 1-DEHYDROGENASE"/>
    <property type="match status" value="1"/>
</dbReference>
<dbReference type="CDD" id="cd19096">
    <property type="entry name" value="AKR_Fe-S_oxidoreductase"/>
    <property type="match status" value="1"/>
</dbReference>
<protein>
    <recommendedName>
        <fullName evidence="4">4Fe-4S ferredoxin-type domain-containing protein</fullName>
    </recommendedName>
</protein>
<dbReference type="PROSITE" id="PS00198">
    <property type="entry name" value="4FE4S_FER_1"/>
    <property type="match status" value="1"/>
</dbReference>
<evidence type="ECO:0000256" key="2">
    <source>
        <dbReference type="ARBA" id="ARBA00023004"/>
    </source>
</evidence>
<dbReference type="InterPro" id="IPR023210">
    <property type="entry name" value="NADP_OxRdtase_dom"/>
</dbReference>
<dbReference type="EMBL" id="FOXR01000037">
    <property type="protein sequence ID" value="SFQ39326.1"/>
    <property type="molecule type" value="Genomic_DNA"/>
</dbReference>
<keyword evidence="3" id="KW-0411">Iron-sulfur</keyword>
<dbReference type="Pfam" id="PF13187">
    <property type="entry name" value="Fer4_9"/>
    <property type="match status" value="1"/>
</dbReference>
<evidence type="ECO:0000313" key="6">
    <source>
        <dbReference type="Proteomes" id="UP000198577"/>
    </source>
</evidence>
<feature type="domain" description="4Fe-4S ferredoxin-type" evidence="4">
    <location>
        <begin position="344"/>
        <end position="373"/>
    </location>
</feature>
<evidence type="ECO:0000259" key="4">
    <source>
        <dbReference type="PROSITE" id="PS51379"/>
    </source>
</evidence>
<organism evidence="5 6">
    <name type="scientific">Caldicoprobacter faecalis</name>
    <dbReference type="NCBI Taxonomy" id="937334"/>
    <lineage>
        <taxon>Bacteria</taxon>
        <taxon>Bacillati</taxon>
        <taxon>Bacillota</taxon>
        <taxon>Clostridia</taxon>
        <taxon>Caldicoprobacterales</taxon>
        <taxon>Caldicoprobacteraceae</taxon>
        <taxon>Caldicoprobacter</taxon>
    </lineage>
</organism>
<keyword evidence="1" id="KW-0479">Metal-binding</keyword>
<dbReference type="RefSeq" id="WP_092282730.1">
    <property type="nucleotide sequence ID" value="NZ_FOXR01000037.1"/>
</dbReference>
<dbReference type="InterPro" id="IPR017900">
    <property type="entry name" value="4Fe4S_Fe_S_CS"/>
</dbReference>
<reference evidence="5 6" key="1">
    <citation type="submission" date="2016-10" db="EMBL/GenBank/DDBJ databases">
        <authorList>
            <person name="de Groot N.N."/>
        </authorList>
    </citation>
    <scope>NUCLEOTIDE SEQUENCE [LARGE SCALE GENOMIC DNA]</scope>
    <source>
        <strain evidence="5 6">DSM 20678</strain>
    </source>
</reference>
<accession>A0A1I5Y546</accession>
<dbReference type="STRING" id="937334.SAMN05444406_1372"/>
<dbReference type="InterPro" id="IPR053135">
    <property type="entry name" value="AKR2_Oxidoreductase"/>
</dbReference>
<evidence type="ECO:0000256" key="3">
    <source>
        <dbReference type="ARBA" id="ARBA00023014"/>
    </source>
</evidence>
<name>A0A1I5Y546_9FIRM</name>
<dbReference type="GO" id="GO:0051536">
    <property type="term" value="F:iron-sulfur cluster binding"/>
    <property type="evidence" value="ECO:0007669"/>
    <property type="project" value="UniProtKB-KW"/>
</dbReference>
<keyword evidence="2" id="KW-0408">Iron</keyword>
<gene>
    <name evidence="5" type="ORF">SAMN05444406_1372</name>
</gene>
<dbReference type="Gene3D" id="1.10.1060.10">
    <property type="entry name" value="Alpha-helical ferredoxin"/>
    <property type="match status" value="1"/>
</dbReference>
<dbReference type="GO" id="GO:0046872">
    <property type="term" value="F:metal ion binding"/>
    <property type="evidence" value="ECO:0007669"/>
    <property type="project" value="UniProtKB-KW"/>
</dbReference>
<dbReference type="PANTHER" id="PTHR43312:SF2">
    <property type="entry name" value="OXIDOREDUCTASE"/>
    <property type="match status" value="1"/>
</dbReference>
<dbReference type="OrthoDB" id="9773828at2"/>
<dbReference type="Proteomes" id="UP000198577">
    <property type="component" value="Unassembled WGS sequence"/>
</dbReference>
<sequence>MYYREFGDLGFKVSTFGMGCMRLPLKVQPDGSTDQSVIDEEEAIKMIRYAIDNGVNYIDTAYPYHGGNSEIVVGKALKDGYRERVKLATKLPMWKVESYEDCEKLLDEQLSKLQVDYIDFYLLHALDKERWEKVEKFNILKFLDKAVESGKIKYPGFSFHDELPVFKSIIDAYDWKMCQIQLNFLDENYQAGVEGMRYAASKGIPVVIMEPLKGGRLAHNIPRDIQELWDSFSVKRSPVEWAFRWLYNFPEVTVILSGVSTMEQLKENIEIFKNAAPNSMTQEELDLVAKVKAAYESKIRVSCTSCNYCMPCPSGINIPRIFSLYNNASMYDDVAGQSKEYKKIEENADASNCVECGQCESACPQGIPVIEKLKEAHEVLTQGF</sequence>
<keyword evidence="6" id="KW-1185">Reference proteome</keyword>
<dbReference type="InterPro" id="IPR009051">
    <property type="entry name" value="Helical_ferredxn"/>
</dbReference>
<evidence type="ECO:0000256" key="1">
    <source>
        <dbReference type="ARBA" id="ARBA00022723"/>
    </source>
</evidence>
<proteinExistence type="predicted"/>
<dbReference type="Gene3D" id="3.20.20.100">
    <property type="entry name" value="NADP-dependent oxidoreductase domain"/>
    <property type="match status" value="1"/>
</dbReference>
<dbReference type="AlphaFoldDB" id="A0A1I5Y546"/>
<evidence type="ECO:0000313" key="5">
    <source>
        <dbReference type="EMBL" id="SFQ39326.1"/>
    </source>
</evidence>
<dbReference type="SUPFAM" id="SSF54862">
    <property type="entry name" value="4Fe-4S ferredoxins"/>
    <property type="match status" value="1"/>
</dbReference>
<dbReference type="SUPFAM" id="SSF51430">
    <property type="entry name" value="NAD(P)-linked oxidoreductase"/>
    <property type="match status" value="1"/>
</dbReference>
<dbReference type="InterPro" id="IPR017896">
    <property type="entry name" value="4Fe4S_Fe-S-bd"/>
</dbReference>
<dbReference type="InterPro" id="IPR036812">
    <property type="entry name" value="NAD(P)_OxRdtase_dom_sf"/>
</dbReference>
<dbReference type="PROSITE" id="PS51379">
    <property type="entry name" value="4FE4S_FER_2"/>
    <property type="match status" value="1"/>
</dbReference>
<dbReference type="Pfam" id="PF00248">
    <property type="entry name" value="Aldo_ket_red"/>
    <property type="match status" value="1"/>
</dbReference>